<reference evidence="2 3" key="1">
    <citation type="submission" date="2018-05" db="EMBL/GenBank/DDBJ databases">
        <title>The draft genome of strain NS-104.</title>
        <authorList>
            <person name="Hang P."/>
            <person name="Jiang J."/>
        </authorList>
    </citation>
    <scope>NUCLEOTIDE SEQUENCE [LARGE SCALE GENOMIC DNA]</scope>
    <source>
        <strain evidence="2 3">NS-104</strain>
    </source>
</reference>
<feature type="domain" description="HTH araC/xylS-type" evidence="1">
    <location>
        <begin position="1"/>
        <end position="87"/>
    </location>
</feature>
<proteinExistence type="predicted"/>
<dbReference type="Pfam" id="PF12833">
    <property type="entry name" value="HTH_18"/>
    <property type="match status" value="1"/>
</dbReference>
<evidence type="ECO:0000313" key="2">
    <source>
        <dbReference type="EMBL" id="PWE52690.1"/>
    </source>
</evidence>
<dbReference type="GO" id="GO:0003700">
    <property type="term" value="F:DNA-binding transcription factor activity"/>
    <property type="evidence" value="ECO:0007669"/>
    <property type="project" value="InterPro"/>
</dbReference>
<name>A0A2U2DHB0_9HYPH</name>
<gene>
    <name evidence="2" type="ORF">DEM27_29380</name>
</gene>
<dbReference type="Gene3D" id="1.10.10.60">
    <property type="entry name" value="Homeodomain-like"/>
    <property type="match status" value="1"/>
</dbReference>
<sequence length="202" mass="22608">MLHVGWSHKARAPARIMPLARIARDAGASPRTLQRRLRECRLPPPDFWRRLGRARRTVSALSADEPLAEMATDFGYSDQAHMTRECRGCERRFLRLFAQLPHQGRRGEGKLGRAGRKLAIITALMQEGDFEAEGAGEEVETGPNVVDIEDGITEIHGCSFSNARTHRRAAAEDLELSRHHKMKNRPRCIAGGSFNSMKCLAI</sequence>
<evidence type="ECO:0000313" key="3">
    <source>
        <dbReference type="Proteomes" id="UP000245252"/>
    </source>
</evidence>
<dbReference type="GO" id="GO:0043565">
    <property type="term" value="F:sequence-specific DNA binding"/>
    <property type="evidence" value="ECO:0007669"/>
    <property type="project" value="InterPro"/>
</dbReference>
<evidence type="ECO:0000259" key="1">
    <source>
        <dbReference type="PROSITE" id="PS01124"/>
    </source>
</evidence>
<accession>A0A2U2DHB0</accession>
<protein>
    <recommendedName>
        <fullName evidence="1">HTH araC/xylS-type domain-containing protein</fullName>
    </recommendedName>
</protein>
<dbReference type="EMBL" id="QFBC01000021">
    <property type="protein sequence ID" value="PWE52690.1"/>
    <property type="molecule type" value="Genomic_DNA"/>
</dbReference>
<dbReference type="AlphaFoldDB" id="A0A2U2DHB0"/>
<organism evidence="2 3">
    <name type="scientific">Metarhizobium album</name>
    <dbReference type="NCBI Taxonomy" id="2182425"/>
    <lineage>
        <taxon>Bacteria</taxon>
        <taxon>Pseudomonadati</taxon>
        <taxon>Pseudomonadota</taxon>
        <taxon>Alphaproteobacteria</taxon>
        <taxon>Hyphomicrobiales</taxon>
        <taxon>Rhizobiaceae</taxon>
        <taxon>Metarhizobium</taxon>
    </lineage>
</organism>
<dbReference type="Proteomes" id="UP000245252">
    <property type="component" value="Unassembled WGS sequence"/>
</dbReference>
<dbReference type="PROSITE" id="PS01124">
    <property type="entry name" value="HTH_ARAC_FAMILY_2"/>
    <property type="match status" value="1"/>
</dbReference>
<keyword evidence="3" id="KW-1185">Reference proteome</keyword>
<comment type="caution">
    <text evidence="2">The sequence shown here is derived from an EMBL/GenBank/DDBJ whole genome shotgun (WGS) entry which is preliminary data.</text>
</comment>
<dbReference type="InterPro" id="IPR018060">
    <property type="entry name" value="HTH_AraC"/>
</dbReference>
<dbReference type="OrthoDB" id="9815799at2"/>